<dbReference type="Proteomes" id="UP001237642">
    <property type="component" value="Unassembled WGS sequence"/>
</dbReference>
<protein>
    <submittedName>
        <fullName evidence="6">Uncharacterized protein</fullName>
    </submittedName>
</protein>
<feature type="compositionally biased region" description="Polar residues" evidence="5">
    <location>
        <begin position="255"/>
        <end position="265"/>
    </location>
</feature>
<dbReference type="EMBL" id="JAUIZM010000009">
    <property type="protein sequence ID" value="KAK1363986.1"/>
    <property type="molecule type" value="Genomic_DNA"/>
</dbReference>
<dbReference type="AlphaFoldDB" id="A0AAD8HCE9"/>
<name>A0AAD8HCE9_9APIA</name>
<dbReference type="Pfam" id="PF20168">
    <property type="entry name" value="PDS5"/>
    <property type="match status" value="1"/>
</dbReference>
<evidence type="ECO:0000256" key="3">
    <source>
        <dbReference type="ARBA" id="ARBA00023204"/>
    </source>
</evidence>
<feature type="region of interest" description="Disordered" evidence="5">
    <location>
        <begin position="188"/>
        <end position="240"/>
    </location>
</feature>
<dbReference type="PANTHER" id="PTHR12663:SF69">
    <property type="entry name" value="SISTER CHROMATID COHESION PROTEIN PDS5 HOMOLOG E"/>
    <property type="match status" value="1"/>
</dbReference>
<dbReference type="GO" id="GO:0005634">
    <property type="term" value="C:nucleus"/>
    <property type="evidence" value="ECO:0007669"/>
    <property type="project" value="UniProtKB-SubCell"/>
</dbReference>
<accession>A0AAD8HCE9</accession>
<feature type="region of interest" description="Disordered" evidence="5">
    <location>
        <begin position="255"/>
        <end position="294"/>
    </location>
</feature>
<evidence type="ECO:0000313" key="7">
    <source>
        <dbReference type="Proteomes" id="UP001237642"/>
    </source>
</evidence>
<evidence type="ECO:0000256" key="2">
    <source>
        <dbReference type="ARBA" id="ARBA00022763"/>
    </source>
</evidence>
<dbReference type="PANTHER" id="PTHR12663">
    <property type="entry name" value="ANDROGEN INDUCED INHIBITOR OF PROLIFERATION AS3 / PDS5-RELATED"/>
    <property type="match status" value="1"/>
</dbReference>
<feature type="compositionally biased region" description="Polar residues" evidence="5">
    <location>
        <begin position="285"/>
        <end position="294"/>
    </location>
</feature>
<dbReference type="GO" id="GO:0006281">
    <property type="term" value="P:DNA repair"/>
    <property type="evidence" value="ECO:0007669"/>
    <property type="project" value="UniProtKB-KW"/>
</dbReference>
<evidence type="ECO:0000256" key="4">
    <source>
        <dbReference type="ARBA" id="ARBA00023242"/>
    </source>
</evidence>
<evidence type="ECO:0000256" key="5">
    <source>
        <dbReference type="SAM" id="MobiDB-lite"/>
    </source>
</evidence>
<dbReference type="GO" id="GO:0000785">
    <property type="term" value="C:chromatin"/>
    <property type="evidence" value="ECO:0007669"/>
    <property type="project" value="TreeGrafter"/>
</dbReference>
<evidence type="ECO:0000256" key="1">
    <source>
        <dbReference type="ARBA" id="ARBA00004123"/>
    </source>
</evidence>
<sequence length="504" mass="54281">MGTEILMHSDTDVKVWVASCLSEIARIMALNAPYSDEEMKFLDTKSCSQPDARLSDMERIMTLIVEESEECSFELPRVLLKSVKRKNQNISPLSWEFGQKVLKNCADILRYDIPRAVNSIGIALNDFAEIVASICQLTPKTYSGDISIRKNGEDRDEQPRSCMIGGGSDTLVHEISLANCQEISATALSNSQAKDKSKEAVTQYSHKTPSSGKNPRKRSKPSNSSASVGLASPAEPGKEPKSLAFSVKNVQGASLPSPLSGNCSIPENVHSRPKSGVHQKEKLKSSMNPDNGLNLLSVSAEGLINTENEESPPRVAPKISGSTGNPRGKRKKGVTNTASQADAKPKCKRALNSQETITEFPVLQLDAGLQKLGRSAPIGHATEQPGDGSEFGGAAKGEELVGHKIKVWWPADDQMTNSGSPVLKPVLLIQGISLKRNRSKASVVHRKNGTSTSCEQGGLVRNKLKPDGVPKGGPCMVNKGIINHQKMIKLSRQAASRLMSEDTG</sequence>
<dbReference type="InterPro" id="IPR039776">
    <property type="entry name" value="Pds5"/>
</dbReference>
<keyword evidence="3" id="KW-0234">DNA repair</keyword>
<feature type="region of interest" description="Disordered" evidence="5">
    <location>
        <begin position="306"/>
        <end position="347"/>
    </location>
</feature>
<dbReference type="GO" id="GO:0007064">
    <property type="term" value="P:mitotic sister chromatid cohesion"/>
    <property type="evidence" value="ECO:0007669"/>
    <property type="project" value="InterPro"/>
</dbReference>
<keyword evidence="7" id="KW-1185">Reference proteome</keyword>
<gene>
    <name evidence="6" type="ORF">POM88_039547</name>
</gene>
<feature type="compositionally biased region" description="Polar residues" evidence="5">
    <location>
        <begin position="200"/>
        <end position="213"/>
    </location>
</feature>
<keyword evidence="2" id="KW-0227">DNA damage</keyword>
<keyword evidence="4" id="KW-0539">Nucleus</keyword>
<evidence type="ECO:0000313" key="6">
    <source>
        <dbReference type="EMBL" id="KAK1363986.1"/>
    </source>
</evidence>
<feature type="region of interest" description="Disordered" evidence="5">
    <location>
        <begin position="145"/>
        <end position="165"/>
    </location>
</feature>
<proteinExistence type="predicted"/>
<organism evidence="6 7">
    <name type="scientific">Heracleum sosnowskyi</name>
    <dbReference type="NCBI Taxonomy" id="360622"/>
    <lineage>
        <taxon>Eukaryota</taxon>
        <taxon>Viridiplantae</taxon>
        <taxon>Streptophyta</taxon>
        <taxon>Embryophyta</taxon>
        <taxon>Tracheophyta</taxon>
        <taxon>Spermatophyta</taxon>
        <taxon>Magnoliopsida</taxon>
        <taxon>eudicotyledons</taxon>
        <taxon>Gunneridae</taxon>
        <taxon>Pentapetalae</taxon>
        <taxon>asterids</taxon>
        <taxon>campanulids</taxon>
        <taxon>Apiales</taxon>
        <taxon>Apiaceae</taxon>
        <taxon>Apioideae</taxon>
        <taxon>apioid superclade</taxon>
        <taxon>Tordylieae</taxon>
        <taxon>Tordyliinae</taxon>
        <taxon>Heracleum</taxon>
    </lineage>
</organism>
<comment type="caution">
    <text evidence="6">The sequence shown here is derived from an EMBL/GenBank/DDBJ whole genome shotgun (WGS) entry which is preliminary data.</text>
</comment>
<comment type="subcellular location">
    <subcellularLocation>
        <location evidence="1">Nucleus</location>
    </subcellularLocation>
</comment>
<reference evidence="6" key="1">
    <citation type="submission" date="2023-02" db="EMBL/GenBank/DDBJ databases">
        <title>Genome of toxic invasive species Heracleum sosnowskyi carries increased number of genes despite the absence of recent whole-genome duplications.</title>
        <authorList>
            <person name="Schelkunov M."/>
            <person name="Shtratnikova V."/>
            <person name="Makarenko M."/>
            <person name="Klepikova A."/>
            <person name="Omelchenko D."/>
            <person name="Novikova G."/>
            <person name="Obukhova E."/>
            <person name="Bogdanov V."/>
            <person name="Penin A."/>
            <person name="Logacheva M."/>
        </authorList>
    </citation>
    <scope>NUCLEOTIDE SEQUENCE</scope>
    <source>
        <strain evidence="6">Hsosn_3</strain>
        <tissue evidence="6">Leaf</tissue>
    </source>
</reference>
<feature type="compositionally biased region" description="Basic and acidic residues" evidence="5">
    <location>
        <begin position="147"/>
        <end position="159"/>
    </location>
</feature>
<reference evidence="6" key="2">
    <citation type="submission" date="2023-05" db="EMBL/GenBank/DDBJ databases">
        <authorList>
            <person name="Schelkunov M.I."/>
        </authorList>
    </citation>
    <scope>NUCLEOTIDE SEQUENCE</scope>
    <source>
        <strain evidence="6">Hsosn_3</strain>
        <tissue evidence="6">Leaf</tissue>
    </source>
</reference>